<dbReference type="EMBL" id="CAESAG010000001">
    <property type="protein sequence ID" value="CAB4329166.1"/>
    <property type="molecule type" value="Genomic_DNA"/>
</dbReference>
<feature type="transmembrane region" description="Helical" evidence="1">
    <location>
        <begin position="83"/>
        <end position="100"/>
    </location>
</feature>
<sequence length="103" mass="11108">MRVFISLTFGASIAIASTLIHQSIPPLGVAIAITSTFTGIWWIGRYYGKKRYKFLALFAWLVVIIRAGTFGAGQELLIQGDNAGSALLFIGFIAGLIAAFKRA</sequence>
<dbReference type="AlphaFoldDB" id="A0A6J5YHE7"/>
<organism evidence="2">
    <name type="scientific">freshwater metagenome</name>
    <dbReference type="NCBI Taxonomy" id="449393"/>
    <lineage>
        <taxon>unclassified sequences</taxon>
        <taxon>metagenomes</taxon>
        <taxon>ecological metagenomes</taxon>
    </lineage>
</organism>
<keyword evidence="1" id="KW-0812">Transmembrane</keyword>
<feature type="transmembrane region" description="Helical" evidence="1">
    <location>
        <begin position="26"/>
        <end position="43"/>
    </location>
</feature>
<evidence type="ECO:0000313" key="2">
    <source>
        <dbReference type="EMBL" id="CAB4329166.1"/>
    </source>
</evidence>
<name>A0A6J5YHE7_9ZZZZ</name>
<proteinExistence type="predicted"/>
<evidence type="ECO:0000256" key="1">
    <source>
        <dbReference type="SAM" id="Phobius"/>
    </source>
</evidence>
<keyword evidence="1" id="KW-0472">Membrane</keyword>
<feature type="transmembrane region" description="Helical" evidence="1">
    <location>
        <begin position="55"/>
        <end position="77"/>
    </location>
</feature>
<keyword evidence="1" id="KW-1133">Transmembrane helix</keyword>
<protein>
    <submittedName>
        <fullName evidence="2">Unannotated protein</fullName>
    </submittedName>
</protein>
<accession>A0A6J5YHE7</accession>
<gene>
    <name evidence="2" type="ORF">UFOPK4080_00007</name>
</gene>
<reference evidence="2" key="1">
    <citation type="submission" date="2020-05" db="EMBL/GenBank/DDBJ databases">
        <authorList>
            <person name="Chiriac C."/>
            <person name="Salcher M."/>
            <person name="Ghai R."/>
            <person name="Kavagutti S V."/>
        </authorList>
    </citation>
    <scope>NUCLEOTIDE SEQUENCE</scope>
</reference>